<dbReference type="EMBL" id="JAAVMX010000003">
    <property type="protein sequence ID" value="KAF4511006.1"/>
    <property type="molecule type" value="Genomic_DNA"/>
</dbReference>
<gene>
    <name evidence="1" type="ORF">G6O67_002846</name>
</gene>
<comment type="caution">
    <text evidence="1">The sequence shown here is derived from an EMBL/GenBank/DDBJ whole genome shotgun (WGS) entry which is preliminary data.</text>
</comment>
<dbReference type="AlphaFoldDB" id="A0A8H4PV82"/>
<reference evidence="1 2" key="1">
    <citation type="journal article" date="2020" name="Genome Biol. Evol.">
        <title>A new high-quality draft genome assembly of the Chinese cordyceps Ophiocordyceps sinensis.</title>
        <authorList>
            <person name="Shu R."/>
            <person name="Zhang J."/>
            <person name="Meng Q."/>
            <person name="Zhang H."/>
            <person name="Zhou G."/>
            <person name="Li M."/>
            <person name="Wu P."/>
            <person name="Zhao Y."/>
            <person name="Chen C."/>
            <person name="Qin Q."/>
        </authorList>
    </citation>
    <scope>NUCLEOTIDE SEQUENCE [LARGE SCALE GENOMIC DNA]</scope>
    <source>
        <strain evidence="1 2">IOZ07</strain>
    </source>
</reference>
<protein>
    <submittedName>
        <fullName evidence="1">Uncharacterized protein</fullName>
    </submittedName>
</protein>
<sequence length="140" mass="15505">MAASEDNDRIFDTSPEMQCWTQSGHPIVDGRYLDQNGTVREVEPNEWTVAGPPALDVYWSNRKVTLDLDYSQFRAIASSAFVDVTEYLARVGELLRATAGSCEIIALNATLYSVNVIVGTDLSQGAMRDLLFEHRLAPAH</sequence>
<proteinExistence type="predicted"/>
<name>A0A8H4PV82_9HYPO</name>
<accession>A0A8H4PV82</accession>
<dbReference type="OrthoDB" id="3518210at2759"/>
<evidence type="ECO:0000313" key="1">
    <source>
        <dbReference type="EMBL" id="KAF4511006.1"/>
    </source>
</evidence>
<evidence type="ECO:0000313" key="2">
    <source>
        <dbReference type="Proteomes" id="UP000557566"/>
    </source>
</evidence>
<organism evidence="1 2">
    <name type="scientific">Ophiocordyceps sinensis</name>
    <dbReference type="NCBI Taxonomy" id="72228"/>
    <lineage>
        <taxon>Eukaryota</taxon>
        <taxon>Fungi</taxon>
        <taxon>Dikarya</taxon>
        <taxon>Ascomycota</taxon>
        <taxon>Pezizomycotina</taxon>
        <taxon>Sordariomycetes</taxon>
        <taxon>Hypocreomycetidae</taxon>
        <taxon>Hypocreales</taxon>
        <taxon>Ophiocordycipitaceae</taxon>
        <taxon>Ophiocordyceps</taxon>
    </lineage>
</organism>
<dbReference type="Proteomes" id="UP000557566">
    <property type="component" value="Unassembled WGS sequence"/>
</dbReference>
<keyword evidence="2" id="KW-1185">Reference proteome</keyword>